<dbReference type="Proteomes" id="UP000789595">
    <property type="component" value="Unassembled WGS sequence"/>
</dbReference>
<name>A0A8J2SQK9_9STRA</name>
<dbReference type="InterPro" id="IPR000073">
    <property type="entry name" value="AB_hydrolase_1"/>
</dbReference>
<sequence>MRRALVCLSCCAFAAALVAPPQQRTTRTELHAESRFWSYDGVDVHYAVEQATKPSDAVVVFGPGFGAGAFQFEDVCRHVANGGVDAIAMDWLGQGRSWPEGDMAGRNFGVETWIAQLTAFVEQLDYSQVYVAGNSIGGLVAASVAARSDKVAGCALLNPTPFWSFWGVNGCPLWSGDLPGPAPFEAFGGAWFDALRDEKTVQSLLRQVYAAPARADDRLARDICTSAAHPNGPRVFASILFAGRAKDEFDDVMRRLGEKDLKTYLVYGREDPWVRPIWGQRAARRFAEAGRTAPYYELSPAGHCVHHEAPHAVAACVLKLIRGVDVPVSVQEDHGPRIAIEERGPAAPRGILERVAAGAWG</sequence>
<dbReference type="GO" id="GO:0015996">
    <property type="term" value="P:chlorophyll catabolic process"/>
    <property type="evidence" value="ECO:0007669"/>
    <property type="project" value="InterPro"/>
</dbReference>
<dbReference type="OrthoDB" id="408373at2759"/>
<reference evidence="3" key="1">
    <citation type="submission" date="2021-11" db="EMBL/GenBank/DDBJ databases">
        <authorList>
            <consortium name="Genoscope - CEA"/>
            <person name="William W."/>
        </authorList>
    </citation>
    <scope>NUCLEOTIDE SEQUENCE</scope>
</reference>
<gene>
    <name evidence="3" type="ORF">PECAL_3P20370</name>
</gene>
<dbReference type="PANTHER" id="PTHR47280:SF1">
    <property type="entry name" value="PHEOPHYTINASE, CHLOROPLASTIC"/>
    <property type="match status" value="1"/>
</dbReference>
<feature type="signal peptide" evidence="1">
    <location>
        <begin position="1"/>
        <end position="16"/>
    </location>
</feature>
<dbReference type="Pfam" id="PF12697">
    <property type="entry name" value="Abhydrolase_6"/>
    <property type="match status" value="1"/>
</dbReference>
<evidence type="ECO:0000313" key="3">
    <source>
        <dbReference type="EMBL" id="CAH0372062.1"/>
    </source>
</evidence>
<dbReference type="GO" id="GO:0080124">
    <property type="term" value="F:pheophytinase activity"/>
    <property type="evidence" value="ECO:0007669"/>
    <property type="project" value="InterPro"/>
</dbReference>
<dbReference type="PANTHER" id="PTHR47280">
    <property type="entry name" value="PHEOPHYTINASE, CHLOROPLASTIC"/>
    <property type="match status" value="1"/>
</dbReference>
<evidence type="ECO:0000259" key="2">
    <source>
        <dbReference type="Pfam" id="PF12697"/>
    </source>
</evidence>
<dbReference type="InterPro" id="IPR029058">
    <property type="entry name" value="AB_hydrolase_fold"/>
</dbReference>
<keyword evidence="1" id="KW-0732">Signal</keyword>
<dbReference type="EMBL" id="CAKKNE010000003">
    <property type="protein sequence ID" value="CAH0372062.1"/>
    <property type="molecule type" value="Genomic_DNA"/>
</dbReference>
<evidence type="ECO:0000313" key="4">
    <source>
        <dbReference type="Proteomes" id="UP000789595"/>
    </source>
</evidence>
<dbReference type="AlphaFoldDB" id="A0A8J2SQK9"/>
<organism evidence="3 4">
    <name type="scientific">Pelagomonas calceolata</name>
    <dbReference type="NCBI Taxonomy" id="35677"/>
    <lineage>
        <taxon>Eukaryota</taxon>
        <taxon>Sar</taxon>
        <taxon>Stramenopiles</taxon>
        <taxon>Ochrophyta</taxon>
        <taxon>Pelagophyceae</taxon>
        <taxon>Pelagomonadales</taxon>
        <taxon>Pelagomonadaceae</taxon>
        <taxon>Pelagomonas</taxon>
    </lineage>
</organism>
<feature type="domain" description="AB hydrolase-1" evidence="2">
    <location>
        <begin position="59"/>
        <end position="315"/>
    </location>
</feature>
<dbReference type="Gene3D" id="3.40.50.1820">
    <property type="entry name" value="alpha/beta hydrolase"/>
    <property type="match status" value="1"/>
</dbReference>
<comment type="caution">
    <text evidence="3">The sequence shown here is derived from an EMBL/GenBank/DDBJ whole genome shotgun (WGS) entry which is preliminary data.</text>
</comment>
<evidence type="ECO:0000256" key="1">
    <source>
        <dbReference type="SAM" id="SignalP"/>
    </source>
</evidence>
<dbReference type="GO" id="GO:0009507">
    <property type="term" value="C:chloroplast"/>
    <property type="evidence" value="ECO:0007669"/>
    <property type="project" value="TreeGrafter"/>
</dbReference>
<accession>A0A8J2SQK9</accession>
<protein>
    <recommendedName>
        <fullName evidence="2">AB hydrolase-1 domain-containing protein</fullName>
    </recommendedName>
</protein>
<dbReference type="SUPFAM" id="SSF53474">
    <property type="entry name" value="alpha/beta-Hydrolases"/>
    <property type="match status" value="1"/>
</dbReference>
<dbReference type="InterPro" id="IPR044211">
    <property type="entry name" value="PPH_chloroplastic"/>
</dbReference>
<feature type="chain" id="PRO_5035194396" description="AB hydrolase-1 domain-containing protein" evidence="1">
    <location>
        <begin position="17"/>
        <end position="361"/>
    </location>
</feature>
<keyword evidence="4" id="KW-1185">Reference proteome</keyword>
<proteinExistence type="predicted"/>